<dbReference type="EMBL" id="NBNE01004759">
    <property type="protein sequence ID" value="OWZ04814.1"/>
    <property type="molecule type" value="Genomic_DNA"/>
</dbReference>
<dbReference type="AlphaFoldDB" id="A0A225VI83"/>
<dbReference type="Pfam" id="PF13650">
    <property type="entry name" value="Asp_protease_2"/>
    <property type="match status" value="1"/>
</dbReference>
<organism evidence="1 2">
    <name type="scientific">Phytophthora megakarya</name>
    <dbReference type="NCBI Taxonomy" id="4795"/>
    <lineage>
        <taxon>Eukaryota</taxon>
        <taxon>Sar</taxon>
        <taxon>Stramenopiles</taxon>
        <taxon>Oomycota</taxon>
        <taxon>Peronosporomycetes</taxon>
        <taxon>Peronosporales</taxon>
        <taxon>Peronosporaceae</taxon>
        <taxon>Phytophthora</taxon>
    </lineage>
</organism>
<accession>A0A225VI83</accession>
<evidence type="ECO:0000313" key="1">
    <source>
        <dbReference type="EMBL" id="OWZ04814.1"/>
    </source>
</evidence>
<evidence type="ECO:0008006" key="3">
    <source>
        <dbReference type="Google" id="ProtNLM"/>
    </source>
</evidence>
<protein>
    <recommendedName>
        <fullName evidence="3">Peptidase A2 domain-containing protein</fullName>
    </recommendedName>
</protein>
<keyword evidence="2" id="KW-1185">Reference proteome</keyword>
<dbReference type="SUPFAM" id="SSF50630">
    <property type="entry name" value="Acid proteases"/>
    <property type="match status" value="1"/>
</dbReference>
<reference evidence="2" key="1">
    <citation type="submission" date="2017-03" db="EMBL/GenBank/DDBJ databases">
        <title>Phytopthora megakarya and P. palmivora, two closely related causual agents of cacao black pod achieved similar genome size and gene model numbers by different mechanisms.</title>
        <authorList>
            <person name="Ali S."/>
            <person name="Shao J."/>
            <person name="Larry D.J."/>
            <person name="Kronmiller B."/>
            <person name="Shen D."/>
            <person name="Strem M.D."/>
            <person name="Melnick R.L."/>
            <person name="Guiltinan M.J."/>
            <person name="Tyler B.M."/>
            <person name="Meinhardt L.W."/>
            <person name="Bailey B.A."/>
        </authorList>
    </citation>
    <scope>NUCLEOTIDE SEQUENCE [LARGE SCALE GENOMIC DNA]</scope>
    <source>
        <strain evidence="2">zdho120</strain>
    </source>
</reference>
<dbReference type="Proteomes" id="UP000198211">
    <property type="component" value="Unassembled WGS sequence"/>
</dbReference>
<gene>
    <name evidence="1" type="ORF">PHMEG_00023217</name>
</gene>
<dbReference type="InterPro" id="IPR021109">
    <property type="entry name" value="Peptidase_aspartic_dom_sf"/>
</dbReference>
<evidence type="ECO:0000313" key="2">
    <source>
        <dbReference type="Proteomes" id="UP000198211"/>
    </source>
</evidence>
<proteinExistence type="predicted"/>
<comment type="caution">
    <text evidence="1">The sequence shown here is derived from an EMBL/GenBank/DDBJ whole genome shotgun (WGS) entry which is preliminary data.</text>
</comment>
<name>A0A225VI83_9STRA</name>
<dbReference type="Gene3D" id="2.40.70.10">
    <property type="entry name" value="Acid Proteases"/>
    <property type="match status" value="1"/>
</dbReference>
<dbReference type="OrthoDB" id="117285at2759"/>
<sequence length="315" mass="35650">MTLEREFCSAVVMGAIDDTRTRILLETGANVSVISAAYGKRLRLREVSDHGCSLEVRGIKPEVLKTRRRTLVKTTLGWERVYEFEMWIMDHSAGVDVALGTDFMIPAGVRLDRFHGTARLPDEVTVPLVKSAGTADNEPYGAQAVGGATEDLYIPRGKWREFRLPRKRPSRATHLFRIRRTRQMVPTGMESRRGKPHFSVVLCIPKGELPCKVGYVRLNSSRYNEWQVLAYAEGRDDTLLQKEKELYECWLAEQPLAVEQRSSTTPARILMRPNERSVASRKLVLGYPESDDRGYDVNCPNSVKMQEDGEASFTA</sequence>